<name>A0A7W2EJ91_9BURK</name>
<feature type="region of interest" description="Disordered" evidence="1">
    <location>
        <begin position="1"/>
        <end position="21"/>
    </location>
</feature>
<reference evidence="2 3" key="1">
    <citation type="submission" date="2020-07" db="EMBL/GenBank/DDBJ databases">
        <title>Novel species isolated from subtropical streams in China.</title>
        <authorList>
            <person name="Lu H."/>
        </authorList>
    </citation>
    <scope>NUCLEOTIDE SEQUENCE [LARGE SCALE GENOMIC DNA]</scope>
    <source>
        <strain evidence="2 3">FT3S</strain>
    </source>
</reference>
<evidence type="ECO:0000313" key="3">
    <source>
        <dbReference type="Proteomes" id="UP000566711"/>
    </source>
</evidence>
<proteinExistence type="predicted"/>
<dbReference type="AlphaFoldDB" id="A0A7W2EJ91"/>
<protein>
    <submittedName>
        <fullName evidence="2">Uncharacterized protein</fullName>
    </submittedName>
</protein>
<dbReference type="Gene3D" id="3.90.1150.10">
    <property type="entry name" value="Aspartate Aminotransferase, domain 1"/>
    <property type="match status" value="1"/>
</dbReference>
<dbReference type="RefSeq" id="WP_182219086.1">
    <property type="nucleotide sequence ID" value="NZ_JACEZS010000013.1"/>
</dbReference>
<dbReference type="InterPro" id="IPR015422">
    <property type="entry name" value="PyrdxlP-dep_Trfase_small"/>
</dbReference>
<accession>A0A7W2EJ91</accession>
<organism evidence="2 3">
    <name type="scientific">Rugamonas fusca</name>
    <dbReference type="NCBI Taxonomy" id="2758568"/>
    <lineage>
        <taxon>Bacteria</taxon>
        <taxon>Pseudomonadati</taxon>
        <taxon>Pseudomonadota</taxon>
        <taxon>Betaproteobacteria</taxon>
        <taxon>Burkholderiales</taxon>
        <taxon>Oxalobacteraceae</taxon>
        <taxon>Telluria group</taxon>
        <taxon>Rugamonas</taxon>
    </lineage>
</organism>
<keyword evidence="3" id="KW-1185">Reference proteome</keyword>
<comment type="caution">
    <text evidence="2">The sequence shown here is derived from an EMBL/GenBank/DDBJ whole genome shotgun (WGS) entry which is preliminary data.</text>
</comment>
<dbReference type="EMBL" id="JACEZS010000013">
    <property type="protein sequence ID" value="MBA5606854.1"/>
    <property type="molecule type" value="Genomic_DNA"/>
</dbReference>
<evidence type="ECO:0000256" key="1">
    <source>
        <dbReference type="SAM" id="MobiDB-lite"/>
    </source>
</evidence>
<evidence type="ECO:0000313" key="2">
    <source>
        <dbReference type="EMBL" id="MBA5606854.1"/>
    </source>
</evidence>
<gene>
    <name evidence="2" type="ORF">H3H36_15975</name>
</gene>
<dbReference type="Proteomes" id="UP000566711">
    <property type="component" value="Unassembled WGS sequence"/>
</dbReference>
<sequence>MNQPGTHTPDMDDTKRLRPRRGLIPPACRVYGNVVRVLFPLTIGDALSDEAPGILEPAMRAAPH</sequence>